<keyword evidence="4" id="KW-1185">Reference proteome</keyword>
<evidence type="ECO:0000313" key="4">
    <source>
        <dbReference type="Proteomes" id="UP000281431"/>
    </source>
</evidence>
<dbReference type="Pfam" id="PF14321">
    <property type="entry name" value="DUF4382"/>
    <property type="match status" value="1"/>
</dbReference>
<reference evidence="3 4" key="1">
    <citation type="submission" date="2018-10" db="EMBL/GenBank/DDBJ databases">
        <title>Natrarchaeobius chitinivorans gen. nov., sp. nov., and Natrarchaeobius haloalkaliphilus sp. nov., alkaliphilic, chitin-utilizing haloarchaea from hypersaline alkaline lakes.</title>
        <authorList>
            <person name="Sorokin D.Y."/>
            <person name="Elcheninov A.G."/>
            <person name="Kostrikina N.A."/>
            <person name="Bale N.J."/>
            <person name="Sinninghe Damste J.S."/>
            <person name="Khijniak T.V."/>
            <person name="Kublanov I.V."/>
            <person name="Toshchakov S.V."/>
        </authorList>
    </citation>
    <scope>NUCLEOTIDE SEQUENCE [LARGE SCALE GENOMIC DNA]</scope>
    <source>
        <strain evidence="3 4">AArcht7</strain>
    </source>
</reference>
<proteinExistence type="predicted"/>
<feature type="domain" description="DUF4382" evidence="2">
    <location>
        <begin position="36"/>
        <end position="179"/>
    </location>
</feature>
<dbReference type="EMBL" id="REFZ01000014">
    <property type="protein sequence ID" value="RQG98584.1"/>
    <property type="molecule type" value="Genomic_DNA"/>
</dbReference>
<dbReference type="Proteomes" id="UP000281431">
    <property type="component" value="Unassembled WGS sequence"/>
</dbReference>
<name>A0A3N6MCW1_NATCH</name>
<gene>
    <name evidence="3" type="ORF">EA472_17435</name>
</gene>
<feature type="compositionally biased region" description="Acidic residues" evidence="1">
    <location>
        <begin position="73"/>
        <end position="89"/>
    </location>
</feature>
<dbReference type="AlphaFoldDB" id="A0A3N6MCW1"/>
<evidence type="ECO:0000259" key="2">
    <source>
        <dbReference type="Pfam" id="PF14321"/>
    </source>
</evidence>
<dbReference type="InterPro" id="IPR025491">
    <property type="entry name" value="DUF4382"/>
</dbReference>
<evidence type="ECO:0000256" key="1">
    <source>
        <dbReference type="SAM" id="MobiDB-lite"/>
    </source>
</evidence>
<dbReference type="PROSITE" id="PS51257">
    <property type="entry name" value="PROKAR_LIPOPROTEIN"/>
    <property type="match status" value="1"/>
</dbReference>
<accession>A0A3N6MCW1</accession>
<protein>
    <submittedName>
        <fullName evidence="3">DUF4382 domain-containing protein</fullName>
    </submittedName>
</protein>
<sequence length="192" mass="20950">MKQNTTFTDRRTYPATTGAATTGLIGFAGCLASGETGTLATQVTDQPGDIADFESCPVTIVGMWLGPEGAQAGEEEDEEPADREYDESQQADLVDLQGDATQRVDERELDVVSYEFRQLDIDDIDATLEDGPDANVEVPGQAPLTFNERFEIREDTRTVFTADFTPVQRGQADGYVLQPVPKGITVEYEEDA</sequence>
<evidence type="ECO:0000313" key="3">
    <source>
        <dbReference type="EMBL" id="RQG98584.1"/>
    </source>
</evidence>
<dbReference type="OrthoDB" id="187789at2157"/>
<feature type="region of interest" description="Disordered" evidence="1">
    <location>
        <begin position="70"/>
        <end position="90"/>
    </location>
</feature>
<organism evidence="3 4">
    <name type="scientific">Natrarchaeobius chitinivorans</name>
    <dbReference type="NCBI Taxonomy" id="1679083"/>
    <lineage>
        <taxon>Archaea</taxon>
        <taxon>Methanobacteriati</taxon>
        <taxon>Methanobacteriota</taxon>
        <taxon>Stenosarchaea group</taxon>
        <taxon>Halobacteria</taxon>
        <taxon>Halobacteriales</taxon>
        <taxon>Natrialbaceae</taxon>
        <taxon>Natrarchaeobius</taxon>
    </lineage>
</organism>
<comment type="caution">
    <text evidence="3">The sequence shown here is derived from an EMBL/GenBank/DDBJ whole genome shotgun (WGS) entry which is preliminary data.</text>
</comment>